<evidence type="ECO:0000313" key="4">
    <source>
        <dbReference type="EMBL" id="MDQ0472701.1"/>
    </source>
</evidence>
<accession>A0ABU0JEK2</accession>
<dbReference type="SUPFAM" id="SSF46689">
    <property type="entry name" value="Homeodomain-like"/>
    <property type="match status" value="1"/>
</dbReference>
<dbReference type="InterPro" id="IPR050109">
    <property type="entry name" value="HTH-type_TetR-like_transc_reg"/>
</dbReference>
<dbReference type="InterPro" id="IPR036271">
    <property type="entry name" value="Tet_transcr_reg_TetR-rel_C_sf"/>
</dbReference>
<protein>
    <submittedName>
        <fullName evidence="4">AcrR family transcriptional regulator</fullName>
    </submittedName>
</protein>
<dbReference type="RefSeq" id="WP_307279899.1">
    <property type="nucleotide sequence ID" value="NZ_JAUSVX010000013.1"/>
</dbReference>
<dbReference type="SUPFAM" id="SSF48498">
    <property type="entry name" value="Tetracyclin repressor-like, C-terminal domain"/>
    <property type="match status" value="1"/>
</dbReference>
<feature type="DNA-binding region" description="H-T-H motif" evidence="2">
    <location>
        <begin position="42"/>
        <end position="61"/>
    </location>
</feature>
<dbReference type="Proteomes" id="UP001242480">
    <property type="component" value="Unassembled WGS sequence"/>
</dbReference>
<proteinExistence type="predicted"/>
<dbReference type="PANTHER" id="PTHR30055">
    <property type="entry name" value="HTH-TYPE TRANSCRIPTIONAL REGULATOR RUTR"/>
    <property type="match status" value="1"/>
</dbReference>
<keyword evidence="1 2" id="KW-0238">DNA-binding</keyword>
<name>A0ABU0JEK2_9HYPH</name>
<sequence>MPADSRRPLAVPDQLKAGDRVREVLLQAAGEVFAEKGYDRATSKEICERAGVNSAAVNYHFGGIDALYMAALRRAHQRLTTIEALWEIASSTASPQDKLRAYIAPIVRWLASPASATWEMRVLGREIVSPSPLREAFVETEILPKIRLMRGIIGELMGVPPDDAIVGRAMLTAVAPCILMAVANRSMLETILPSLADPETEIPRLVEHYERFIRAGLEAVAEQSRAESRG</sequence>
<organism evidence="4 5">
    <name type="scientific">Labrys wisconsinensis</name>
    <dbReference type="NCBI Taxonomy" id="425677"/>
    <lineage>
        <taxon>Bacteria</taxon>
        <taxon>Pseudomonadati</taxon>
        <taxon>Pseudomonadota</taxon>
        <taxon>Alphaproteobacteria</taxon>
        <taxon>Hyphomicrobiales</taxon>
        <taxon>Xanthobacteraceae</taxon>
        <taxon>Labrys</taxon>
    </lineage>
</organism>
<evidence type="ECO:0000313" key="5">
    <source>
        <dbReference type="Proteomes" id="UP001242480"/>
    </source>
</evidence>
<reference evidence="4 5" key="1">
    <citation type="submission" date="2023-07" db="EMBL/GenBank/DDBJ databases">
        <title>Genomic Encyclopedia of Type Strains, Phase IV (KMG-IV): sequencing the most valuable type-strain genomes for metagenomic binning, comparative biology and taxonomic classification.</title>
        <authorList>
            <person name="Goeker M."/>
        </authorList>
    </citation>
    <scope>NUCLEOTIDE SEQUENCE [LARGE SCALE GENOMIC DNA]</scope>
    <source>
        <strain evidence="4 5">DSM 19619</strain>
    </source>
</reference>
<dbReference type="Pfam" id="PF09209">
    <property type="entry name" value="CecR_C"/>
    <property type="match status" value="1"/>
</dbReference>
<evidence type="ECO:0000256" key="2">
    <source>
        <dbReference type="PROSITE-ProRule" id="PRU00335"/>
    </source>
</evidence>
<evidence type="ECO:0000256" key="1">
    <source>
        <dbReference type="ARBA" id="ARBA00023125"/>
    </source>
</evidence>
<dbReference type="Gene3D" id="1.10.357.10">
    <property type="entry name" value="Tetracycline Repressor, domain 2"/>
    <property type="match status" value="1"/>
</dbReference>
<dbReference type="InterPro" id="IPR001647">
    <property type="entry name" value="HTH_TetR"/>
</dbReference>
<dbReference type="InterPro" id="IPR009057">
    <property type="entry name" value="Homeodomain-like_sf"/>
</dbReference>
<comment type="caution">
    <text evidence="4">The sequence shown here is derived from an EMBL/GenBank/DDBJ whole genome shotgun (WGS) entry which is preliminary data.</text>
</comment>
<dbReference type="Pfam" id="PF00440">
    <property type="entry name" value="TetR_N"/>
    <property type="match status" value="1"/>
</dbReference>
<dbReference type="InterPro" id="IPR015292">
    <property type="entry name" value="Tscrpt_reg_YbiH_C"/>
</dbReference>
<dbReference type="PANTHER" id="PTHR30055:SF226">
    <property type="entry name" value="HTH-TYPE TRANSCRIPTIONAL REGULATOR PKSA"/>
    <property type="match status" value="1"/>
</dbReference>
<gene>
    <name evidence="4" type="ORF">QO011_005731</name>
</gene>
<evidence type="ECO:0000259" key="3">
    <source>
        <dbReference type="PROSITE" id="PS50977"/>
    </source>
</evidence>
<dbReference type="PRINTS" id="PR00455">
    <property type="entry name" value="HTHTETR"/>
</dbReference>
<dbReference type="PROSITE" id="PS50977">
    <property type="entry name" value="HTH_TETR_2"/>
    <property type="match status" value="1"/>
</dbReference>
<dbReference type="Gene3D" id="1.10.10.60">
    <property type="entry name" value="Homeodomain-like"/>
    <property type="match status" value="1"/>
</dbReference>
<dbReference type="EMBL" id="JAUSVX010000013">
    <property type="protein sequence ID" value="MDQ0472701.1"/>
    <property type="molecule type" value="Genomic_DNA"/>
</dbReference>
<feature type="domain" description="HTH tetR-type" evidence="3">
    <location>
        <begin position="19"/>
        <end position="79"/>
    </location>
</feature>
<keyword evidence="5" id="KW-1185">Reference proteome</keyword>